<evidence type="ECO:0000259" key="1">
    <source>
        <dbReference type="Pfam" id="PF18990"/>
    </source>
</evidence>
<reference evidence="3" key="1">
    <citation type="submission" date="2016-10" db="EMBL/GenBank/DDBJ databases">
        <authorList>
            <person name="Varghese N."/>
            <person name="Submissions S."/>
        </authorList>
    </citation>
    <scope>NUCLEOTIDE SEQUENCE [LARGE SCALE GENOMIC DNA]</scope>
    <source>
        <strain evidence="3">DSM 25730</strain>
    </source>
</reference>
<dbReference type="OrthoDB" id="9805336at2"/>
<dbReference type="GO" id="GO:0005840">
    <property type="term" value="C:ribosome"/>
    <property type="evidence" value="ECO:0007669"/>
    <property type="project" value="InterPro"/>
</dbReference>
<accession>A0A1I1QEL6</accession>
<dbReference type="EMBL" id="FOMI01000006">
    <property type="protein sequence ID" value="SFD20499.1"/>
    <property type="molecule type" value="Genomic_DNA"/>
</dbReference>
<dbReference type="InterPro" id="IPR043781">
    <property type="entry name" value="DUF5723"/>
</dbReference>
<dbReference type="GO" id="GO:0006412">
    <property type="term" value="P:translation"/>
    <property type="evidence" value="ECO:0007669"/>
    <property type="project" value="InterPro"/>
</dbReference>
<keyword evidence="3" id="KW-1185">Reference proteome</keyword>
<dbReference type="STRING" id="870482.SAMN04487987_10683"/>
<sequence>MKKLNLNLLVLLILTIPNLLKAQSYVGHSVDNYSGVHGLISNPSNVVDSRVKADVNLFSASVFGGSDYFGINVSDVIKSDGGFDFESDAEKFPSNANNFFLNADILGPSFMFNLTPKSSIGMVSRVRAFFNINNISGELYENLADNFDTNEDFMFNSENLTGTIHAWAEVGLVYGRVLVDKEQNFLKGGVTLKYLQGAGGVFINSPSFTGDYDATNETLNTTGSLQYGISQDFDNDDIEFSNLTSGFGADIGFTYEFRPRTDLDSLTKKHNKYKLKIGASITDIGSINYKESVVTTYDLNKTVNASDYDEDTEDFLDDNYTSTEETIAQKINLPTAFHFLADYNIKNKLYVSLQTNLSLVKKSTTGSNNIINSVTLAPRLETKWFSIYSPVSFRQYGDFAWGGGLRVGPLMVGSGSILSNLLSDTTKTTDVYVGLKIPIYQ</sequence>
<dbReference type="RefSeq" id="WP_092851809.1">
    <property type="nucleotide sequence ID" value="NZ_FOMI01000006.1"/>
</dbReference>
<evidence type="ECO:0000313" key="2">
    <source>
        <dbReference type="EMBL" id="SFD20499.1"/>
    </source>
</evidence>
<dbReference type="Pfam" id="PF18990">
    <property type="entry name" value="DUF5723"/>
    <property type="match status" value="1"/>
</dbReference>
<gene>
    <name evidence="2" type="ORF">SAMN04487987_10683</name>
</gene>
<protein>
    <recommendedName>
        <fullName evidence="1">DUF5723 domain-containing protein</fullName>
    </recommendedName>
</protein>
<dbReference type="PROSITE" id="PS00962">
    <property type="entry name" value="RIBOSOMAL_S2_1"/>
    <property type="match status" value="1"/>
</dbReference>
<dbReference type="Proteomes" id="UP000199439">
    <property type="component" value="Unassembled WGS sequence"/>
</dbReference>
<dbReference type="GO" id="GO:0003735">
    <property type="term" value="F:structural constituent of ribosome"/>
    <property type="evidence" value="ECO:0007669"/>
    <property type="project" value="InterPro"/>
</dbReference>
<proteinExistence type="predicted"/>
<evidence type="ECO:0000313" key="3">
    <source>
        <dbReference type="Proteomes" id="UP000199439"/>
    </source>
</evidence>
<dbReference type="InterPro" id="IPR018130">
    <property type="entry name" value="Ribosomal_uS2_CS"/>
</dbReference>
<feature type="domain" description="DUF5723" evidence="1">
    <location>
        <begin position="43"/>
        <end position="414"/>
    </location>
</feature>
<name>A0A1I1QEL6_9FLAO</name>
<organism evidence="2 3">
    <name type="scientific">Algibacter pectinivorans</name>
    <dbReference type="NCBI Taxonomy" id="870482"/>
    <lineage>
        <taxon>Bacteria</taxon>
        <taxon>Pseudomonadati</taxon>
        <taxon>Bacteroidota</taxon>
        <taxon>Flavobacteriia</taxon>
        <taxon>Flavobacteriales</taxon>
        <taxon>Flavobacteriaceae</taxon>
        <taxon>Algibacter</taxon>
    </lineage>
</organism>
<dbReference type="AlphaFoldDB" id="A0A1I1QEL6"/>